<reference evidence="3 4" key="1">
    <citation type="journal article" date="2017" name="Int. J. Parasitol.">
        <title>The genome of the protozoan parasite Cystoisospora suis and a reverse vaccinology approach to identify vaccine candidates.</title>
        <authorList>
            <person name="Palmieri N."/>
            <person name="Shrestha A."/>
            <person name="Ruttkowski B."/>
            <person name="Beck T."/>
            <person name="Vogl C."/>
            <person name="Tomley F."/>
            <person name="Blake D.P."/>
            <person name="Joachim A."/>
        </authorList>
    </citation>
    <scope>NUCLEOTIDE SEQUENCE [LARGE SCALE GENOMIC DNA]</scope>
    <source>
        <strain evidence="3 4">Wien I</strain>
    </source>
</reference>
<evidence type="ECO:0000256" key="2">
    <source>
        <dbReference type="SAM" id="Phobius"/>
    </source>
</evidence>
<dbReference type="RefSeq" id="XP_067919954.1">
    <property type="nucleotide sequence ID" value="XM_068068070.1"/>
</dbReference>
<dbReference type="AlphaFoldDB" id="A0A2C6KPE8"/>
<comment type="caution">
    <text evidence="3">The sequence shown here is derived from an EMBL/GenBank/DDBJ whole genome shotgun (WGS) entry which is preliminary data.</text>
</comment>
<name>A0A2C6KPE8_9APIC</name>
<keyword evidence="2" id="KW-1133">Transmembrane helix</keyword>
<keyword evidence="2" id="KW-0472">Membrane</keyword>
<feature type="non-terminal residue" evidence="3">
    <location>
        <position position="1"/>
    </location>
</feature>
<dbReference type="VEuPathDB" id="ToxoDB:CSUI_007928"/>
<evidence type="ECO:0008006" key="5">
    <source>
        <dbReference type="Google" id="ProtNLM"/>
    </source>
</evidence>
<dbReference type="Proteomes" id="UP000221165">
    <property type="component" value="Unassembled WGS sequence"/>
</dbReference>
<evidence type="ECO:0000313" key="4">
    <source>
        <dbReference type="Proteomes" id="UP000221165"/>
    </source>
</evidence>
<dbReference type="EMBL" id="MIGC01004299">
    <property type="protein sequence ID" value="PHJ18246.1"/>
    <property type="molecule type" value="Genomic_DNA"/>
</dbReference>
<evidence type="ECO:0000313" key="3">
    <source>
        <dbReference type="EMBL" id="PHJ18246.1"/>
    </source>
</evidence>
<feature type="compositionally biased region" description="Basic and acidic residues" evidence="1">
    <location>
        <begin position="18"/>
        <end position="30"/>
    </location>
</feature>
<sequence length="65" mass="7479">ESSLAGGSRLRYTRRGRDRQPSLRRPPRERASRAVSFASIYRLSFFVCSLLAFSCINILGFLWIL</sequence>
<accession>A0A2C6KPE8</accession>
<dbReference type="GeneID" id="94431281"/>
<feature type="region of interest" description="Disordered" evidence="1">
    <location>
        <begin position="1"/>
        <end position="30"/>
    </location>
</feature>
<proteinExistence type="predicted"/>
<organism evidence="3 4">
    <name type="scientific">Cystoisospora suis</name>
    <dbReference type="NCBI Taxonomy" id="483139"/>
    <lineage>
        <taxon>Eukaryota</taxon>
        <taxon>Sar</taxon>
        <taxon>Alveolata</taxon>
        <taxon>Apicomplexa</taxon>
        <taxon>Conoidasida</taxon>
        <taxon>Coccidia</taxon>
        <taxon>Eucoccidiorida</taxon>
        <taxon>Eimeriorina</taxon>
        <taxon>Sarcocystidae</taxon>
        <taxon>Cystoisospora</taxon>
    </lineage>
</organism>
<feature type="transmembrane region" description="Helical" evidence="2">
    <location>
        <begin position="40"/>
        <end position="64"/>
    </location>
</feature>
<evidence type="ECO:0000256" key="1">
    <source>
        <dbReference type="SAM" id="MobiDB-lite"/>
    </source>
</evidence>
<gene>
    <name evidence="3" type="ORF">CSUI_007928</name>
</gene>
<keyword evidence="4" id="KW-1185">Reference proteome</keyword>
<protein>
    <recommendedName>
        <fullName evidence="5">Transmembrane protein</fullName>
    </recommendedName>
</protein>
<keyword evidence="2" id="KW-0812">Transmembrane</keyword>